<organism evidence="1 2">
    <name type="scientific">Drosophila simulans</name>
    <name type="common">Fruit fly</name>
    <dbReference type="NCBI Taxonomy" id="7240"/>
    <lineage>
        <taxon>Eukaryota</taxon>
        <taxon>Metazoa</taxon>
        <taxon>Ecdysozoa</taxon>
        <taxon>Arthropoda</taxon>
        <taxon>Hexapoda</taxon>
        <taxon>Insecta</taxon>
        <taxon>Pterygota</taxon>
        <taxon>Neoptera</taxon>
        <taxon>Endopterygota</taxon>
        <taxon>Diptera</taxon>
        <taxon>Brachycera</taxon>
        <taxon>Muscomorpha</taxon>
        <taxon>Ephydroidea</taxon>
        <taxon>Drosophilidae</taxon>
        <taxon>Drosophila</taxon>
        <taxon>Sophophora</taxon>
    </lineage>
</organism>
<gene>
    <name evidence="1" type="primary">Dsim\GD14998</name>
    <name evidence="1" type="ORF">Dsim_GD14998</name>
</gene>
<keyword evidence="2" id="KW-1185">Reference proteome</keyword>
<protein>
    <submittedName>
        <fullName evidence="1">GD14998</fullName>
    </submittedName>
</protein>
<proteinExistence type="predicted"/>
<dbReference type="EMBL" id="CM000363">
    <property type="protein sequence ID" value="EDX11444.1"/>
    <property type="molecule type" value="Genomic_DNA"/>
</dbReference>
<evidence type="ECO:0000313" key="1">
    <source>
        <dbReference type="EMBL" id="EDX11444.1"/>
    </source>
</evidence>
<dbReference type="OMA" id="IQIQVCK"/>
<dbReference type="HOGENOM" id="CLU_2815199_0_0_1"/>
<reference evidence="1 2" key="1">
    <citation type="journal article" date="2007" name="Nature">
        <title>Evolution of genes and genomes on the Drosophila phylogeny.</title>
        <authorList>
            <consortium name="Drosophila 12 Genomes Consortium"/>
            <person name="Clark A.G."/>
            <person name="Eisen M.B."/>
            <person name="Smith D.R."/>
            <person name="Bergman C.M."/>
            <person name="Oliver B."/>
            <person name="Markow T.A."/>
            <person name="Kaufman T.C."/>
            <person name="Kellis M."/>
            <person name="Gelbart W."/>
            <person name="Iyer V.N."/>
            <person name="Pollard D.A."/>
            <person name="Sackton T.B."/>
            <person name="Larracuente A.M."/>
            <person name="Singh N.D."/>
            <person name="Abad J.P."/>
            <person name="Abt D.N."/>
            <person name="Adryan B."/>
            <person name="Aguade M."/>
            <person name="Akashi H."/>
            <person name="Anderson W.W."/>
            <person name="Aquadro C.F."/>
            <person name="Ardell D.H."/>
            <person name="Arguello R."/>
            <person name="Artieri C.G."/>
            <person name="Barbash D.A."/>
            <person name="Barker D."/>
            <person name="Barsanti P."/>
            <person name="Batterham P."/>
            <person name="Batzoglou S."/>
            <person name="Begun D."/>
            <person name="Bhutkar A."/>
            <person name="Blanco E."/>
            <person name="Bosak S.A."/>
            <person name="Bradley R.K."/>
            <person name="Brand A.D."/>
            <person name="Brent M.R."/>
            <person name="Brooks A.N."/>
            <person name="Brown R.H."/>
            <person name="Butlin R.K."/>
            <person name="Caggese C."/>
            <person name="Calvi B.R."/>
            <person name="Bernardo de Carvalho A."/>
            <person name="Caspi A."/>
            <person name="Castrezana S."/>
            <person name="Celniker S.E."/>
            <person name="Chang J.L."/>
            <person name="Chapple C."/>
            <person name="Chatterji S."/>
            <person name="Chinwalla A."/>
            <person name="Civetta A."/>
            <person name="Clifton S.W."/>
            <person name="Comeron J.M."/>
            <person name="Costello J.C."/>
            <person name="Coyne J.A."/>
            <person name="Daub J."/>
            <person name="David R.G."/>
            <person name="Delcher A.L."/>
            <person name="Delehaunty K."/>
            <person name="Do C.B."/>
            <person name="Ebling H."/>
            <person name="Edwards K."/>
            <person name="Eickbush T."/>
            <person name="Evans J.D."/>
            <person name="Filipski A."/>
            <person name="Findeiss S."/>
            <person name="Freyhult E."/>
            <person name="Fulton L."/>
            <person name="Fulton R."/>
            <person name="Garcia A.C."/>
            <person name="Gardiner A."/>
            <person name="Garfield D.A."/>
            <person name="Garvin B.E."/>
            <person name="Gibson G."/>
            <person name="Gilbert D."/>
            <person name="Gnerre S."/>
            <person name="Godfrey J."/>
            <person name="Good R."/>
            <person name="Gotea V."/>
            <person name="Gravely B."/>
            <person name="Greenberg A.J."/>
            <person name="Griffiths-Jones S."/>
            <person name="Gross S."/>
            <person name="Guigo R."/>
            <person name="Gustafson E.A."/>
            <person name="Haerty W."/>
            <person name="Hahn M.W."/>
            <person name="Halligan D.L."/>
            <person name="Halpern A.L."/>
            <person name="Halter G.M."/>
            <person name="Han M.V."/>
            <person name="Heger A."/>
            <person name="Hillier L."/>
            <person name="Hinrichs A.S."/>
            <person name="Holmes I."/>
            <person name="Hoskins R.A."/>
            <person name="Hubisz M.J."/>
            <person name="Hultmark D."/>
            <person name="Huntley M.A."/>
            <person name="Jaffe D.B."/>
            <person name="Jagadeeshan S."/>
            <person name="Jeck W.R."/>
            <person name="Johnson J."/>
            <person name="Jones C.D."/>
            <person name="Jordan W.C."/>
            <person name="Karpen G.H."/>
            <person name="Kataoka E."/>
            <person name="Keightley P.D."/>
            <person name="Kheradpour P."/>
            <person name="Kirkness E.F."/>
            <person name="Koerich L.B."/>
            <person name="Kristiansen K."/>
            <person name="Kudrna D."/>
            <person name="Kulathinal R.J."/>
            <person name="Kumar S."/>
            <person name="Kwok R."/>
            <person name="Lander E."/>
            <person name="Langley C.H."/>
            <person name="Lapoint R."/>
            <person name="Lazzaro B.P."/>
            <person name="Lee S.J."/>
            <person name="Levesque L."/>
            <person name="Li R."/>
            <person name="Lin C.F."/>
            <person name="Lin M.F."/>
            <person name="Lindblad-Toh K."/>
            <person name="Llopart A."/>
            <person name="Long M."/>
            <person name="Low L."/>
            <person name="Lozovsky E."/>
            <person name="Lu J."/>
            <person name="Luo M."/>
            <person name="Machado C.A."/>
            <person name="Makalowski W."/>
            <person name="Marzo M."/>
            <person name="Matsuda M."/>
            <person name="Matzkin L."/>
            <person name="McAllister B."/>
            <person name="McBride C.S."/>
            <person name="McKernan B."/>
            <person name="McKernan K."/>
            <person name="Mendez-Lago M."/>
            <person name="Minx P."/>
            <person name="Mollenhauer M.U."/>
            <person name="Montooth K."/>
            <person name="Mount S.M."/>
            <person name="Mu X."/>
            <person name="Myers E."/>
            <person name="Negre B."/>
            <person name="Newfeld S."/>
            <person name="Nielsen R."/>
            <person name="Noor M.A."/>
            <person name="O'Grady P."/>
            <person name="Pachter L."/>
            <person name="Papaceit M."/>
            <person name="Parisi M.J."/>
            <person name="Parisi M."/>
            <person name="Parts L."/>
            <person name="Pedersen J.S."/>
            <person name="Pesole G."/>
            <person name="Phillippy A.M."/>
            <person name="Ponting C.P."/>
            <person name="Pop M."/>
            <person name="Porcelli D."/>
            <person name="Powell J.R."/>
            <person name="Prohaska S."/>
            <person name="Pruitt K."/>
            <person name="Puig M."/>
            <person name="Quesneville H."/>
            <person name="Ram K.R."/>
            <person name="Rand D."/>
            <person name="Rasmussen M.D."/>
            <person name="Reed L.K."/>
            <person name="Reenan R."/>
            <person name="Reily A."/>
            <person name="Remington K.A."/>
            <person name="Rieger T.T."/>
            <person name="Ritchie M.G."/>
            <person name="Robin C."/>
            <person name="Rogers Y.H."/>
            <person name="Rohde C."/>
            <person name="Rozas J."/>
            <person name="Rubenfield M.J."/>
            <person name="Ruiz A."/>
            <person name="Russo S."/>
            <person name="Salzberg S.L."/>
            <person name="Sanchez-Gracia A."/>
            <person name="Saranga D.J."/>
            <person name="Sato H."/>
            <person name="Schaeffer S.W."/>
            <person name="Schatz M.C."/>
            <person name="Schlenke T."/>
            <person name="Schwartz R."/>
            <person name="Segarra C."/>
            <person name="Singh R.S."/>
            <person name="Sirot L."/>
            <person name="Sirota M."/>
            <person name="Sisneros N.B."/>
            <person name="Smith C.D."/>
            <person name="Smith T.F."/>
            <person name="Spieth J."/>
            <person name="Stage D.E."/>
            <person name="Stark A."/>
            <person name="Stephan W."/>
            <person name="Strausberg R.L."/>
            <person name="Strempel S."/>
            <person name="Sturgill D."/>
            <person name="Sutton G."/>
            <person name="Sutton G.G."/>
            <person name="Tao W."/>
            <person name="Teichmann S."/>
            <person name="Tobari Y.N."/>
            <person name="Tomimura Y."/>
            <person name="Tsolas J.M."/>
            <person name="Valente V.L."/>
            <person name="Venter E."/>
            <person name="Venter J.C."/>
            <person name="Vicario S."/>
            <person name="Vieira F.G."/>
            <person name="Vilella A.J."/>
            <person name="Villasante A."/>
            <person name="Walenz B."/>
            <person name="Wang J."/>
            <person name="Wasserman M."/>
            <person name="Watts T."/>
            <person name="Wilson D."/>
            <person name="Wilson R.K."/>
            <person name="Wing R.A."/>
            <person name="Wolfner M.F."/>
            <person name="Wong A."/>
            <person name="Wong G.K."/>
            <person name="Wu C.I."/>
            <person name="Wu G."/>
            <person name="Yamamoto D."/>
            <person name="Yang H.P."/>
            <person name="Yang S.P."/>
            <person name="Yorke J.A."/>
            <person name="Yoshida K."/>
            <person name="Zdobnov E."/>
            <person name="Zhang P."/>
            <person name="Zhang Y."/>
            <person name="Zimin A.V."/>
            <person name="Baldwin J."/>
            <person name="Abdouelleil A."/>
            <person name="Abdulkadir J."/>
            <person name="Abebe A."/>
            <person name="Abera B."/>
            <person name="Abreu J."/>
            <person name="Acer S.C."/>
            <person name="Aftuck L."/>
            <person name="Alexander A."/>
            <person name="An P."/>
            <person name="Anderson E."/>
            <person name="Anderson S."/>
            <person name="Arachi H."/>
            <person name="Azer M."/>
            <person name="Bachantsang P."/>
            <person name="Barry A."/>
            <person name="Bayul T."/>
            <person name="Berlin A."/>
            <person name="Bessette D."/>
            <person name="Bloom T."/>
            <person name="Blye J."/>
            <person name="Boguslavskiy L."/>
            <person name="Bonnet C."/>
            <person name="Boukhgalter B."/>
            <person name="Bourzgui I."/>
            <person name="Brown A."/>
            <person name="Cahill P."/>
            <person name="Channer S."/>
            <person name="Cheshatsang Y."/>
            <person name="Chuda L."/>
            <person name="Citroen M."/>
            <person name="Collymore A."/>
            <person name="Cooke P."/>
            <person name="Costello M."/>
            <person name="D'Aco K."/>
            <person name="Daza R."/>
            <person name="De Haan G."/>
            <person name="DeGray S."/>
            <person name="DeMaso C."/>
            <person name="Dhargay N."/>
            <person name="Dooley K."/>
            <person name="Dooley E."/>
            <person name="Doricent M."/>
            <person name="Dorje P."/>
            <person name="Dorjee K."/>
            <person name="Dupes A."/>
            <person name="Elong R."/>
            <person name="Falk J."/>
            <person name="Farina A."/>
            <person name="Faro S."/>
            <person name="Ferguson D."/>
            <person name="Fisher S."/>
            <person name="Foley C.D."/>
            <person name="Franke A."/>
            <person name="Friedrich D."/>
            <person name="Gadbois L."/>
            <person name="Gearin G."/>
            <person name="Gearin C.R."/>
            <person name="Giannoukos G."/>
            <person name="Goode T."/>
            <person name="Graham J."/>
            <person name="Grandbois E."/>
            <person name="Grewal S."/>
            <person name="Gyaltsen K."/>
            <person name="Hafez N."/>
            <person name="Hagos B."/>
            <person name="Hall J."/>
            <person name="Henson C."/>
            <person name="Hollinger A."/>
            <person name="Honan T."/>
            <person name="Huard M.D."/>
            <person name="Hughes L."/>
            <person name="Hurhula B."/>
            <person name="Husby M.E."/>
            <person name="Kamat A."/>
            <person name="Kanga B."/>
            <person name="Kashin S."/>
            <person name="Khazanovich D."/>
            <person name="Kisner P."/>
            <person name="Lance K."/>
            <person name="Lara M."/>
            <person name="Lee W."/>
            <person name="Lennon N."/>
            <person name="Letendre F."/>
            <person name="LeVine R."/>
            <person name="Lipovsky A."/>
            <person name="Liu X."/>
            <person name="Liu J."/>
            <person name="Liu S."/>
            <person name="Lokyitsang T."/>
            <person name="Lokyitsang Y."/>
            <person name="Lubonja R."/>
            <person name="Lui A."/>
            <person name="MacDonald P."/>
            <person name="Magnisalis V."/>
            <person name="Maru K."/>
            <person name="Matthews C."/>
            <person name="McCusker W."/>
            <person name="McDonough S."/>
            <person name="Mehta T."/>
            <person name="Meldrim J."/>
            <person name="Meneus L."/>
            <person name="Mihai O."/>
            <person name="Mihalev A."/>
            <person name="Mihova T."/>
            <person name="Mittelman R."/>
            <person name="Mlenga V."/>
            <person name="Montmayeur A."/>
            <person name="Mulrain L."/>
            <person name="Navidi A."/>
            <person name="Naylor J."/>
            <person name="Negash T."/>
            <person name="Nguyen T."/>
            <person name="Nguyen N."/>
            <person name="Nicol R."/>
            <person name="Norbu C."/>
            <person name="Norbu N."/>
            <person name="Novod N."/>
            <person name="O'Neill B."/>
            <person name="Osman S."/>
            <person name="Markiewicz E."/>
            <person name="Oyono O.L."/>
            <person name="Patti C."/>
            <person name="Phunkhang P."/>
            <person name="Pierre F."/>
            <person name="Priest M."/>
            <person name="Raghuraman S."/>
            <person name="Rege F."/>
            <person name="Reyes R."/>
            <person name="Rise C."/>
            <person name="Rogov P."/>
            <person name="Ross K."/>
            <person name="Ryan E."/>
            <person name="Settipalli S."/>
            <person name="Shea T."/>
            <person name="Sherpa N."/>
            <person name="Shi L."/>
            <person name="Shih D."/>
            <person name="Sparrow T."/>
            <person name="Spaulding J."/>
            <person name="Stalker J."/>
            <person name="Stange-Thomann N."/>
            <person name="Stavropoulos S."/>
            <person name="Stone C."/>
            <person name="Strader C."/>
            <person name="Tesfaye S."/>
            <person name="Thomson T."/>
            <person name="Thoulutsang Y."/>
            <person name="Thoulutsang D."/>
            <person name="Topham K."/>
            <person name="Topping I."/>
            <person name="Tsamla T."/>
            <person name="Vassiliev H."/>
            <person name="Vo A."/>
            <person name="Wangchuk T."/>
            <person name="Wangdi T."/>
            <person name="Weiand M."/>
            <person name="Wilkinson J."/>
            <person name="Wilson A."/>
            <person name="Yadav S."/>
            <person name="Young G."/>
            <person name="Yu Q."/>
            <person name="Zembek L."/>
            <person name="Zhong D."/>
            <person name="Zimmer A."/>
            <person name="Zwirko Z."/>
            <person name="Jaffe D.B."/>
            <person name="Alvarez P."/>
            <person name="Brockman W."/>
            <person name="Butler J."/>
            <person name="Chin C."/>
            <person name="Gnerre S."/>
            <person name="Grabherr M."/>
            <person name="Kleber M."/>
            <person name="Mauceli E."/>
            <person name="MacCallum I."/>
        </authorList>
    </citation>
    <scope>NUCLEOTIDE SEQUENCE [LARGE SCALE GENOMIC DNA]</scope>
    <source>
        <strain evidence="2">white501</strain>
    </source>
</reference>
<dbReference type="AlphaFoldDB" id="B4QKM9"/>
<accession>B4QKM9</accession>
<sequence length="67" mass="7130">MCDMLVPDNYGHADSVEELQAIAASRLPSSAFGHNEAGIQIQIQVCKPAAGGFWGSSSGTLWHLNIM</sequence>
<dbReference type="Proteomes" id="UP000000304">
    <property type="component" value="Chromosome 3L"/>
</dbReference>
<evidence type="ECO:0000313" key="2">
    <source>
        <dbReference type="Proteomes" id="UP000000304"/>
    </source>
</evidence>
<name>B4QKM9_DROSI</name>
<dbReference type="PhylomeDB" id="B4QKM9"/>